<dbReference type="OrthoDB" id="8481666at2"/>
<gene>
    <name evidence="1" type="ORF">SAMN03080610_00365</name>
</gene>
<dbReference type="EMBL" id="FMVW01000001">
    <property type="protein sequence ID" value="SCZ22052.1"/>
    <property type="molecule type" value="Genomic_DNA"/>
</dbReference>
<sequence length="165" mass="18180">MCPGIVLKRERPRRMIARMRRPSFLLVLLVLTSLGARLPCIGFVGEAVAQEGGDAAASQQSSEPPPPIYEPKLLRLSELLGALYFLRNLCGAEDGPAWKEDMEAMLAAEAPGPERKARLIGRFNHGFETYNAVYEKCTPAAEASIARYLKESAEIASDIRTRYGQ</sequence>
<keyword evidence="2" id="KW-1185">Reference proteome</keyword>
<evidence type="ECO:0000313" key="2">
    <source>
        <dbReference type="Proteomes" id="UP000199347"/>
    </source>
</evidence>
<dbReference type="Proteomes" id="UP000199347">
    <property type="component" value="Unassembled WGS sequence"/>
</dbReference>
<name>A0A1G5MA18_AFIMA</name>
<proteinExistence type="predicted"/>
<accession>A0A1G5MA18</accession>
<organism evidence="1 2">
    <name type="scientific">Afifella marina DSM 2698</name>
    <dbReference type="NCBI Taxonomy" id="1120955"/>
    <lineage>
        <taxon>Bacteria</taxon>
        <taxon>Pseudomonadati</taxon>
        <taxon>Pseudomonadota</taxon>
        <taxon>Alphaproteobacteria</taxon>
        <taxon>Hyphomicrobiales</taxon>
        <taxon>Afifellaceae</taxon>
        <taxon>Afifella</taxon>
    </lineage>
</organism>
<protein>
    <submittedName>
        <fullName evidence="1">TIGR02301 family protein</fullName>
    </submittedName>
</protein>
<dbReference type="NCBIfam" id="TIGR02301">
    <property type="entry name" value="TIGR02301 family protein"/>
    <property type="match status" value="1"/>
</dbReference>
<dbReference type="Pfam" id="PF09539">
    <property type="entry name" value="DUF2385"/>
    <property type="match status" value="1"/>
</dbReference>
<evidence type="ECO:0000313" key="1">
    <source>
        <dbReference type="EMBL" id="SCZ22052.1"/>
    </source>
</evidence>
<dbReference type="AlphaFoldDB" id="A0A1G5MA18"/>
<dbReference type="InterPro" id="IPR012645">
    <property type="entry name" value="CHP02301"/>
</dbReference>
<dbReference type="STRING" id="1120955.SAMN03080610_00365"/>
<reference evidence="1 2" key="1">
    <citation type="submission" date="2016-10" db="EMBL/GenBank/DDBJ databases">
        <authorList>
            <person name="de Groot N.N."/>
        </authorList>
    </citation>
    <scope>NUCLEOTIDE SEQUENCE [LARGE SCALE GENOMIC DNA]</scope>
    <source>
        <strain evidence="1 2">DSM 2698</strain>
    </source>
</reference>